<dbReference type="Proteomes" id="UP000448943">
    <property type="component" value="Unassembled WGS sequence"/>
</dbReference>
<dbReference type="EC" id="2.1.1.-" evidence="4"/>
<dbReference type="RefSeq" id="WP_160646520.1">
    <property type="nucleotide sequence ID" value="NZ_SIJB01000027.1"/>
</dbReference>
<evidence type="ECO:0000256" key="1">
    <source>
        <dbReference type="ARBA" id="ARBA00022603"/>
    </source>
</evidence>
<dbReference type="HAMAP" id="MF_02217">
    <property type="entry name" value="TrmR_methyltr"/>
    <property type="match status" value="1"/>
</dbReference>
<dbReference type="Pfam" id="PF01596">
    <property type="entry name" value="Methyltransf_3"/>
    <property type="match status" value="1"/>
</dbReference>
<evidence type="ECO:0000256" key="3">
    <source>
        <dbReference type="ARBA" id="ARBA00022691"/>
    </source>
</evidence>
<keyword evidence="4" id="KW-0460">Magnesium</keyword>
<reference evidence="5 6" key="1">
    <citation type="submission" date="2019-01" db="EMBL/GenBank/DDBJ databases">
        <title>Chengkuizengella sp. nov., isolated from deep-sea sediment of East Pacific Ocean.</title>
        <authorList>
            <person name="Yang J."/>
            <person name="Lai Q."/>
            <person name="Shao Z."/>
        </authorList>
    </citation>
    <scope>NUCLEOTIDE SEQUENCE [LARGE SCALE GENOMIC DNA]</scope>
    <source>
        <strain evidence="5 6">YPA3-1-1</strain>
    </source>
</reference>
<keyword evidence="4" id="KW-0479">Metal-binding</keyword>
<dbReference type="InterPro" id="IPR050362">
    <property type="entry name" value="Cation-dep_OMT"/>
</dbReference>
<feature type="binding site" evidence="4">
    <location>
        <position position="155"/>
    </location>
    <ligand>
        <name>Mg(2+)</name>
        <dbReference type="ChEBI" id="CHEBI:18420"/>
    </ligand>
</feature>
<organism evidence="5 6">
    <name type="scientific">Chengkuizengella marina</name>
    <dbReference type="NCBI Taxonomy" id="2507566"/>
    <lineage>
        <taxon>Bacteria</taxon>
        <taxon>Bacillati</taxon>
        <taxon>Bacillota</taxon>
        <taxon>Bacilli</taxon>
        <taxon>Bacillales</taxon>
        <taxon>Paenibacillaceae</taxon>
        <taxon>Chengkuizengella</taxon>
    </lineage>
</organism>
<protein>
    <recommendedName>
        <fullName evidence="4">tRNA 5-hydroxyuridine methyltransferase</fullName>
        <ecNumber evidence="4">2.1.1.-</ecNumber>
    </recommendedName>
    <alternativeName>
        <fullName evidence="4">ho5U methyltransferase</fullName>
    </alternativeName>
</protein>
<feature type="binding site" evidence="4">
    <location>
        <position position="129"/>
    </location>
    <ligand>
        <name>S-adenosyl-L-methionine</name>
        <dbReference type="ChEBI" id="CHEBI:59789"/>
    </ligand>
</feature>
<evidence type="ECO:0000313" key="6">
    <source>
        <dbReference type="Proteomes" id="UP000448943"/>
    </source>
</evidence>
<dbReference type="AlphaFoldDB" id="A0A6N9Q516"/>
<evidence type="ECO:0000256" key="4">
    <source>
        <dbReference type="HAMAP-Rule" id="MF_02217"/>
    </source>
</evidence>
<keyword evidence="6" id="KW-1185">Reference proteome</keyword>
<dbReference type="GO" id="GO:0008757">
    <property type="term" value="F:S-adenosylmethionine-dependent methyltransferase activity"/>
    <property type="evidence" value="ECO:0007669"/>
    <property type="project" value="TreeGrafter"/>
</dbReference>
<dbReference type="PANTHER" id="PTHR10509:SF14">
    <property type="entry name" value="CAFFEOYL-COA O-METHYLTRANSFERASE 3-RELATED"/>
    <property type="match status" value="1"/>
</dbReference>
<dbReference type="GO" id="GO:0000287">
    <property type="term" value="F:magnesium ion binding"/>
    <property type="evidence" value="ECO:0007669"/>
    <property type="project" value="UniProtKB-UniRule"/>
</dbReference>
<dbReference type="InterPro" id="IPR029063">
    <property type="entry name" value="SAM-dependent_MTases_sf"/>
</dbReference>
<accession>A0A6N9Q516</accession>
<dbReference type="GO" id="GO:0008171">
    <property type="term" value="F:O-methyltransferase activity"/>
    <property type="evidence" value="ECO:0007669"/>
    <property type="project" value="InterPro"/>
</dbReference>
<evidence type="ECO:0000256" key="2">
    <source>
        <dbReference type="ARBA" id="ARBA00022679"/>
    </source>
</evidence>
<dbReference type="InterPro" id="IPR002935">
    <property type="entry name" value="SAM_O-MeTrfase"/>
</dbReference>
<comment type="function">
    <text evidence="4">Catalyzes the methylation of 5-hydroxyuridine (ho5U) to form 5-methoxyuridine (mo5U) at position 34 in tRNAs.</text>
</comment>
<proteinExistence type="inferred from homology"/>
<feature type="binding site" evidence="4">
    <location>
        <position position="156"/>
    </location>
    <ligand>
        <name>Mg(2+)</name>
        <dbReference type="ChEBI" id="CHEBI:18420"/>
    </ligand>
</feature>
<feature type="binding site" evidence="4">
    <location>
        <position position="66"/>
    </location>
    <ligand>
        <name>S-adenosyl-L-methionine</name>
        <dbReference type="ChEBI" id="CHEBI:59789"/>
    </ligand>
</feature>
<dbReference type="InterPro" id="IPR043675">
    <property type="entry name" value="TrmR_methyltr"/>
</dbReference>
<dbReference type="OrthoDB" id="9799672at2"/>
<feature type="binding site" evidence="4">
    <location>
        <begin position="111"/>
        <end position="112"/>
    </location>
    <ligand>
        <name>S-adenosyl-L-methionine</name>
        <dbReference type="ChEBI" id="CHEBI:59789"/>
    </ligand>
</feature>
<keyword evidence="4" id="KW-0819">tRNA processing</keyword>
<feature type="binding site" evidence="4">
    <location>
        <position position="36"/>
    </location>
    <ligand>
        <name>S-adenosyl-L-methionine</name>
        <dbReference type="ChEBI" id="CHEBI:59789"/>
    </ligand>
</feature>
<evidence type="ECO:0000313" key="5">
    <source>
        <dbReference type="EMBL" id="NBI29714.1"/>
    </source>
</evidence>
<comment type="caution">
    <text evidence="5">The sequence shown here is derived from an EMBL/GenBank/DDBJ whole genome shotgun (WGS) entry which is preliminary data.</text>
</comment>
<feature type="binding site" evidence="4">
    <location>
        <position position="129"/>
    </location>
    <ligand>
        <name>Mg(2+)</name>
        <dbReference type="ChEBI" id="CHEBI:18420"/>
    </ligand>
</feature>
<dbReference type="GO" id="GO:0016300">
    <property type="term" value="F:tRNA (uridine) methyltransferase activity"/>
    <property type="evidence" value="ECO:0007669"/>
    <property type="project" value="UniProtKB-UniRule"/>
</dbReference>
<comment type="subunit">
    <text evidence="4">Homodimer.</text>
</comment>
<feature type="binding site" evidence="4">
    <location>
        <position position="83"/>
    </location>
    <ligand>
        <name>S-adenosyl-L-methionine</name>
        <dbReference type="ChEBI" id="CHEBI:59789"/>
    </ligand>
</feature>
<dbReference type="PROSITE" id="PS51682">
    <property type="entry name" value="SAM_OMT_I"/>
    <property type="match status" value="1"/>
</dbReference>
<dbReference type="CDD" id="cd02440">
    <property type="entry name" value="AdoMet_MTases"/>
    <property type="match status" value="1"/>
</dbReference>
<keyword evidence="2 4" id="KW-0808">Transferase</keyword>
<dbReference type="EMBL" id="SIJB01000027">
    <property type="protein sequence ID" value="NBI29714.1"/>
    <property type="molecule type" value="Genomic_DNA"/>
</dbReference>
<dbReference type="GO" id="GO:0030488">
    <property type="term" value="P:tRNA methylation"/>
    <property type="evidence" value="ECO:0007669"/>
    <property type="project" value="UniProtKB-UniRule"/>
</dbReference>
<dbReference type="SUPFAM" id="SSF53335">
    <property type="entry name" value="S-adenosyl-L-methionine-dependent methyltransferases"/>
    <property type="match status" value="1"/>
</dbReference>
<comment type="catalytic activity">
    <reaction evidence="4">
        <text>5-hydroxyuridine(34) in tRNA + S-adenosyl-L-methionine = 5-methoxyuridine(34) in tRNA + S-adenosyl-L-homocysteine + H(+)</text>
        <dbReference type="Rhea" id="RHEA:60524"/>
        <dbReference type="Rhea" id="RHEA-COMP:13381"/>
        <dbReference type="Rhea" id="RHEA-COMP:15591"/>
        <dbReference type="ChEBI" id="CHEBI:15378"/>
        <dbReference type="ChEBI" id="CHEBI:57856"/>
        <dbReference type="ChEBI" id="CHEBI:59789"/>
        <dbReference type="ChEBI" id="CHEBI:136877"/>
        <dbReference type="ChEBI" id="CHEBI:143860"/>
    </reaction>
</comment>
<keyword evidence="3 4" id="KW-0949">S-adenosyl-L-methionine</keyword>
<gene>
    <name evidence="4" type="primary">trmR</name>
    <name evidence="5" type="ORF">ERL59_12175</name>
</gene>
<keyword evidence="1 4" id="KW-0489">Methyltransferase</keyword>
<dbReference type="Gene3D" id="3.40.50.150">
    <property type="entry name" value="Vaccinia Virus protein VP39"/>
    <property type="match status" value="1"/>
</dbReference>
<comment type="similarity">
    <text evidence="4">Belongs to the class I-like SAM-binding methyltransferase superfamily. Cation-dependent O-methyltransferase family.</text>
</comment>
<dbReference type="PANTHER" id="PTHR10509">
    <property type="entry name" value="O-METHYLTRANSFERASE-RELATED"/>
    <property type="match status" value="1"/>
</dbReference>
<name>A0A6N9Q516_9BACL</name>
<sequence length="211" mass="23859">MIDPQINEYILKLIPDRNEVLQRLEKEAKKEGIPNIQLQSIQFIKVLLQSIQPKNILEIGSAIGYSGIHMAEAAPMAQITTLEMDKKRAARAVQNFQEAGVSDRIELILGDAAETMPAIQDSFDFIFIDAAKGQYIKFLELSLKHCKRGTMIISDNVFFQGFVTKERDEVEPRFRSMINKLNQYNNLLANHPQLETSFVSIGDGLAISIYN</sequence>